<reference evidence="6" key="1">
    <citation type="submission" date="2022-12" db="EMBL/GenBank/DDBJ databases">
        <title>Reference genome sequencing for broad-spectrum identification of bacterial and archaeal isolates by mass spectrometry.</title>
        <authorList>
            <person name="Sekiguchi Y."/>
            <person name="Tourlousse D.M."/>
        </authorList>
    </citation>
    <scope>NUCLEOTIDE SEQUENCE</scope>
    <source>
        <strain evidence="6">10succ1</strain>
    </source>
</reference>
<dbReference type="InterPro" id="IPR023765">
    <property type="entry name" value="SBP_5_CS"/>
</dbReference>
<dbReference type="Proteomes" id="UP001144471">
    <property type="component" value="Unassembled WGS sequence"/>
</dbReference>
<accession>A0A9W6GJ47</accession>
<sequence>MKTLLKNVILLLTLFILAACGGKKTTTEDVAATEPVRDTLIVAQSGEAKSLDPHKGNDGFSLRINKQIYSRLVEANGRMEIVPGLAESWKQIDSKTVEFKLREGVKFHNGEELKAEDVRFSFERMMKSPRISFVLPPIKEVEVVDDYTVRIVTTNSFGPLMAHLSHPALAIVNKKAVEKWGEDYGSHPVGTGPYKFSSWDAGDKITLERNDDYFQDRAQFKRLIFRSIVEESSRTIALETKEADIALGIGALDKETVAKNEDLTLLEKPSISYNYIGFNNDKELFKNKDLRLAINYAIDKEALIDVVLNGAGKVATSPIAPGVFGFTDKTVPYEYDLKKAREYMERSGVAPGTKIKLTIFEGNSNTQVAEIVQAQLREIGIEVEIESLEVGTFWQYTANGKHDMFLGSWGCVTGDADYGLYAMYHSSAKGAPGNRSFYGNPKVDELLDLGKETIDPARRGEIYEEVQKLIVEDAPDVMLYNRVLGVGMQSDLTGLELHPVTLHDFYPVKLK</sequence>
<dbReference type="InterPro" id="IPR039424">
    <property type="entry name" value="SBP_5"/>
</dbReference>
<evidence type="ECO:0000256" key="4">
    <source>
        <dbReference type="SAM" id="SignalP"/>
    </source>
</evidence>
<dbReference type="InterPro" id="IPR000914">
    <property type="entry name" value="SBP_5_dom"/>
</dbReference>
<keyword evidence="7" id="KW-1185">Reference proteome</keyword>
<keyword evidence="2" id="KW-0813">Transport</keyword>
<evidence type="ECO:0000256" key="1">
    <source>
        <dbReference type="ARBA" id="ARBA00005695"/>
    </source>
</evidence>
<dbReference type="CDD" id="cd08499">
    <property type="entry name" value="PBP2_Ylib_like"/>
    <property type="match status" value="1"/>
</dbReference>
<dbReference type="PROSITE" id="PS01040">
    <property type="entry name" value="SBP_BACTERIAL_5"/>
    <property type="match status" value="1"/>
</dbReference>
<dbReference type="GO" id="GO:0015833">
    <property type="term" value="P:peptide transport"/>
    <property type="evidence" value="ECO:0007669"/>
    <property type="project" value="TreeGrafter"/>
</dbReference>
<dbReference type="RefSeq" id="WP_281833294.1">
    <property type="nucleotide sequence ID" value="NZ_BSDY01000002.1"/>
</dbReference>
<dbReference type="PIRSF" id="PIRSF002741">
    <property type="entry name" value="MppA"/>
    <property type="match status" value="1"/>
</dbReference>
<evidence type="ECO:0000313" key="6">
    <source>
        <dbReference type="EMBL" id="GLI55057.1"/>
    </source>
</evidence>
<feature type="chain" id="PRO_5040944041" evidence="4">
    <location>
        <begin position="19"/>
        <end position="511"/>
    </location>
</feature>
<feature type="signal peptide" evidence="4">
    <location>
        <begin position="1"/>
        <end position="18"/>
    </location>
</feature>
<dbReference type="SUPFAM" id="SSF53850">
    <property type="entry name" value="Periplasmic binding protein-like II"/>
    <property type="match status" value="1"/>
</dbReference>
<comment type="similarity">
    <text evidence="1">Belongs to the bacterial solute-binding protein 5 family.</text>
</comment>
<evidence type="ECO:0000256" key="2">
    <source>
        <dbReference type="ARBA" id="ARBA00022448"/>
    </source>
</evidence>
<proteinExistence type="inferred from homology"/>
<keyword evidence="3 4" id="KW-0732">Signal</keyword>
<dbReference type="Gene3D" id="3.90.76.10">
    <property type="entry name" value="Dipeptide-binding Protein, Domain 1"/>
    <property type="match status" value="1"/>
</dbReference>
<comment type="caution">
    <text evidence="6">The sequence shown here is derived from an EMBL/GenBank/DDBJ whole genome shotgun (WGS) entry which is preliminary data.</text>
</comment>
<dbReference type="EMBL" id="BSDY01000002">
    <property type="protein sequence ID" value="GLI55057.1"/>
    <property type="molecule type" value="Genomic_DNA"/>
</dbReference>
<gene>
    <name evidence="6" type="ORF">PM10SUCC1_05720</name>
</gene>
<dbReference type="Pfam" id="PF00496">
    <property type="entry name" value="SBP_bac_5"/>
    <property type="match status" value="1"/>
</dbReference>
<dbReference type="Gene3D" id="3.40.190.10">
    <property type="entry name" value="Periplasmic binding protein-like II"/>
    <property type="match status" value="1"/>
</dbReference>
<evidence type="ECO:0000259" key="5">
    <source>
        <dbReference type="Pfam" id="PF00496"/>
    </source>
</evidence>
<organism evidence="6 7">
    <name type="scientific">Propionigenium maris DSM 9537</name>
    <dbReference type="NCBI Taxonomy" id="1123000"/>
    <lineage>
        <taxon>Bacteria</taxon>
        <taxon>Fusobacteriati</taxon>
        <taxon>Fusobacteriota</taxon>
        <taxon>Fusobacteriia</taxon>
        <taxon>Fusobacteriales</taxon>
        <taxon>Fusobacteriaceae</taxon>
        <taxon>Propionigenium</taxon>
    </lineage>
</organism>
<dbReference type="GO" id="GO:1904680">
    <property type="term" value="F:peptide transmembrane transporter activity"/>
    <property type="evidence" value="ECO:0007669"/>
    <property type="project" value="TreeGrafter"/>
</dbReference>
<dbReference type="PANTHER" id="PTHR30290">
    <property type="entry name" value="PERIPLASMIC BINDING COMPONENT OF ABC TRANSPORTER"/>
    <property type="match status" value="1"/>
</dbReference>
<name>A0A9W6GJ47_9FUSO</name>
<protein>
    <submittedName>
        <fullName evidence="6">Diguanylate phosphodiesterase</fullName>
    </submittedName>
</protein>
<feature type="domain" description="Solute-binding protein family 5" evidence="5">
    <location>
        <begin position="80"/>
        <end position="429"/>
    </location>
</feature>
<dbReference type="GO" id="GO:0042597">
    <property type="term" value="C:periplasmic space"/>
    <property type="evidence" value="ECO:0007669"/>
    <property type="project" value="UniProtKB-ARBA"/>
</dbReference>
<dbReference type="AlphaFoldDB" id="A0A9W6GJ47"/>
<dbReference type="PANTHER" id="PTHR30290:SF9">
    <property type="entry name" value="OLIGOPEPTIDE-BINDING PROTEIN APPA"/>
    <property type="match status" value="1"/>
</dbReference>
<evidence type="ECO:0000256" key="3">
    <source>
        <dbReference type="ARBA" id="ARBA00022729"/>
    </source>
</evidence>
<dbReference type="InterPro" id="IPR030678">
    <property type="entry name" value="Peptide/Ni-bd"/>
</dbReference>
<dbReference type="PROSITE" id="PS51257">
    <property type="entry name" value="PROKAR_LIPOPROTEIN"/>
    <property type="match status" value="1"/>
</dbReference>
<evidence type="ECO:0000313" key="7">
    <source>
        <dbReference type="Proteomes" id="UP001144471"/>
    </source>
</evidence>
<dbReference type="Gene3D" id="3.10.105.10">
    <property type="entry name" value="Dipeptide-binding Protein, Domain 3"/>
    <property type="match status" value="1"/>
</dbReference>
<dbReference type="GO" id="GO:0043190">
    <property type="term" value="C:ATP-binding cassette (ABC) transporter complex"/>
    <property type="evidence" value="ECO:0007669"/>
    <property type="project" value="InterPro"/>
</dbReference>